<evidence type="ECO:0000256" key="2">
    <source>
        <dbReference type="ARBA" id="ARBA00022519"/>
    </source>
</evidence>
<keyword evidence="3 5" id="KW-0807">Transducer</keyword>
<name>A0A1G5F3X5_9BACT</name>
<comment type="similarity">
    <text evidence="4">Belongs to the methyl-accepting chemotaxis (MCP) protein family.</text>
</comment>
<dbReference type="EMBL" id="FMUX01000007">
    <property type="protein sequence ID" value="SCY33907.1"/>
    <property type="molecule type" value="Genomic_DNA"/>
</dbReference>
<organism evidence="10 11">
    <name type="scientific">Desulfoluna spongiiphila</name>
    <dbReference type="NCBI Taxonomy" id="419481"/>
    <lineage>
        <taxon>Bacteria</taxon>
        <taxon>Pseudomonadati</taxon>
        <taxon>Thermodesulfobacteriota</taxon>
        <taxon>Desulfobacteria</taxon>
        <taxon>Desulfobacterales</taxon>
        <taxon>Desulfolunaceae</taxon>
        <taxon>Desulfoluna</taxon>
    </lineage>
</organism>
<gene>
    <name evidence="10" type="ORF">SAMN05216233_107120</name>
</gene>
<dbReference type="SMART" id="SM00283">
    <property type="entry name" value="MA"/>
    <property type="match status" value="1"/>
</dbReference>
<dbReference type="PRINTS" id="PR00260">
    <property type="entry name" value="CHEMTRNSDUCR"/>
</dbReference>
<dbReference type="PROSITE" id="PS50192">
    <property type="entry name" value="T_SNARE"/>
    <property type="match status" value="1"/>
</dbReference>
<dbReference type="InterPro" id="IPR000727">
    <property type="entry name" value="T_SNARE_dom"/>
</dbReference>
<dbReference type="InterPro" id="IPR004089">
    <property type="entry name" value="MCPsignal_dom"/>
</dbReference>
<dbReference type="GO" id="GO:0005886">
    <property type="term" value="C:plasma membrane"/>
    <property type="evidence" value="ECO:0007669"/>
    <property type="project" value="UniProtKB-SubCell"/>
</dbReference>
<keyword evidence="6" id="KW-1133">Transmembrane helix</keyword>
<evidence type="ECO:0000259" key="8">
    <source>
        <dbReference type="PROSITE" id="PS50192"/>
    </source>
</evidence>
<evidence type="ECO:0000313" key="11">
    <source>
        <dbReference type="Proteomes" id="UP000198870"/>
    </source>
</evidence>
<evidence type="ECO:0000256" key="1">
    <source>
        <dbReference type="ARBA" id="ARBA00004429"/>
    </source>
</evidence>
<dbReference type="Proteomes" id="UP000198870">
    <property type="component" value="Unassembled WGS sequence"/>
</dbReference>
<dbReference type="AlphaFoldDB" id="A0A1G5F3X5"/>
<dbReference type="PANTHER" id="PTHR32089">
    <property type="entry name" value="METHYL-ACCEPTING CHEMOTAXIS PROTEIN MCPB"/>
    <property type="match status" value="1"/>
</dbReference>
<keyword evidence="11" id="KW-1185">Reference proteome</keyword>
<dbReference type="CDD" id="cd06225">
    <property type="entry name" value="HAMP"/>
    <property type="match status" value="1"/>
</dbReference>
<dbReference type="Pfam" id="PF00015">
    <property type="entry name" value="MCPsignal"/>
    <property type="match status" value="1"/>
</dbReference>
<evidence type="ECO:0000259" key="9">
    <source>
        <dbReference type="PROSITE" id="PS50885"/>
    </source>
</evidence>
<evidence type="ECO:0000256" key="4">
    <source>
        <dbReference type="ARBA" id="ARBA00029447"/>
    </source>
</evidence>
<feature type="domain" description="Methyl-accepting transducer" evidence="7">
    <location>
        <begin position="293"/>
        <end position="536"/>
    </location>
</feature>
<evidence type="ECO:0000256" key="3">
    <source>
        <dbReference type="ARBA" id="ARBA00023224"/>
    </source>
</evidence>
<comment type="subcellular location">
    <subcellularLocation>
        <location evidence="1">Cell inner membrane</location>
        <topology evidence="1">Multi-pass membrane protein</topology>
    </subcellularLocation>
</comment>
<feature type="transmembrane region" description="Helical" evidence="6">
    <location>
        <begin position="208"/>
        <end position="227"/>
    </location>
</feature>
<protein>
    <submittedName>
        <fullName evidence="10">Methyl-accepting chemotaxis protein</fullName>
    </submittedName>
</protein>
<dbReference type="GO" id="GO:0007165">
    <property type="term" value="P:signal transduction"/>
    <property type="evidence" value="ECO:0007669"/>
    <property type="project" value="UniProtKB-KW"/>
</dbReference>
<evidence type="ECO:0000313" key="10">
    <source>
        <dbReference type="EMBL" id="SCY33907.1"/>
    </source>
</evidence>
<dbReference type="PROSITE" id="PS50111">
    <property type="entry name" value="CHEMOTAXIS_TRANSDUC_2"/>
    <property type="match status" value="1"/>
</dbReference>
<keyword evidence="6" id="KW-0472">Membrane</keyword>
<dbReference type="InterPro" id="IPR021796">
    <property type="entry name" value="Tll0287-like_dom"/>
</dbReference>
<keyword evidence="2" id="KW-1003">Cell membrane</keyword>
<dbReference type="SUPFAM" id="SSF58104">
    <property type="entry name" value="Methyl-accepting chemotaxis protein (MCP) signaling domain"/>
    <property type="match status" value="1"/>
</dbReference>
<feature type="domain" description="T-SNARE coiled-coil homology" evidence="8">
    <location>
        <begin position="459"/>
        <end position="521"/>
    </location>
</feature>
<dbReference type="GO" id="GO:0004888">
    <property type="term" value="F:transmembrane signaling receptor activity"/>
    <property type="evidence" value="ECO:0007669"/>
    <property type="project" value="InterPro"/>
</dbReference>
<keyword evidence="6" id="KW-0812">Transmembrane</keyword>
<dbReference type="RefSeq" id="WP_092210766.1">
    <property type="nucleotide sequence ID" value="NZ_FMUX01000007.1"/>
</dbReference>
<evidence type="ECO:0000256" key="5">
    <source>
        <dbReference type="PROSITE-ProRule" id="PRU00284"/>
    </source>
</evidence>
<accession>A0A1G5F3X5</accession>
<dbReference type="PROSITE" id="PS50885">
    <property type="entry name" value="HAMP"/>
    <property type="match status" value="1"/>
</dbReference>
<proteinExistence type="inferred from homology"/>
<dbReference type="SMART" id="SM00304">
    <property type="entry name" value="HAMP"/>
    <property type="match status" value="1"/>
</dbReference>
<keyword evidence="2" id="KW-0997">Cell inner membrane</keyword>
<feature type="transmembrane region" description="Helical" evidence="6">
    <location>
        <begin position="12"/>
        <end position="30"/>
    </location>
</feature>
<reference evidence="10 11" key="1">
    <citation type="submission" date="2016-10" db="EMBL/GenBank/DDBJ databases">
        <authorList>
            <person name="de Groot N.N."/>
        </authorList>
    </citation>
    <scope>NUCLEOTIDE SEQUENCE [LARGE SCALE GENOMIC DNA]</scope>
    <source>
        <strain evidence="10 11">AA1</strain>
    </source>
</reference>
<evidence type="ECO:0000259" key="7">
    <source>
        <dbReference type="PROSITE" id="PS50111"/>
    </source>
</evidence>
<dbReference type="Gene3D" id="1.10.287.950">
    <property type="entry name" value="Methyl-accepting chemotaxis protein"/>
    <property type="match status" value="1"/>
</dbReference>
<dbReference type="STRING" id="419481.SAMN05216233_107120"/>
<dbReference type="Pfam" id="PF11845">
    <property type="entry name" value="Tll0287-like"/>
    <property type="match status" value="1"/>
</dbReference>
<dbReference type="Pfam" id="PF00672">
    <property type="entry name" value="HAMP"/>
    <property type="match status" value="1"/>
</dbReference>
<dbReference type="PANTHER" id="PTHR32089:SF112">
    <property type="entry name" value="LYSOZYME-LIKE PROTEIN-RELATED"/>
    <property type="match status" value="1"/>
</dbReference>
<dbReference type="InterPro" id="IPR003660">
    <property type="entry name" value="HAMP_dom"/>
</dbReference>
<sequence>MTFKDIGIKWKITAITTLGPLAIAIILGVLRVSDIRNSAVDGMVQKSRAIVLMAEAARNEMAHKLTQGIIVPFDQIPKAKLIEAVPVVTAIDMVKLNADSTGYTFKVPKISPRNRANEANAFEKEILDEIKTKGLTEKIVISDDEIRYFRPIKLTADCMVCHGFPRGTKDPLGGTKEGWKAGEIHGAFELTMSLGETNRQILAAKLNVALLTFGALALILLISWFIVRKSLLAPLTATGRFIKQIEEGNLSGVVQVKSNDEMGRMMRRLNAMVARLKSMMENIGGEGTRLLEASTQLEGISGTLSKSSDNTADRSRTVAAASEEMSTNMNSVAAAVEETATNVSLVADAAEQMTATINEIAESTETARHITGEAVDEATRASEKVGELGSAASEIGKITDVITDISEQTTLLALNATIEAARAGESGKGFAVVANEIKELARQTFDAIEEIKGKTQAIQSSTDSTISQIHQVSNVVGEVNNIVSTIAAAIEEQTATTREIADNVSQASRGTLEVTENVAQASTVATEIARDIADVNMEANAISTQSSEVSHNSQRLKEMAAKLQDLVSAFKL</sequence>
<evidence type="ECO:0000256" key="6">
    <source>
        <dbReference type="SAM" id="Phobius"/>
    </source>
</evidence>
<dbReference type="GO" id="GO:0006935">
    <property type="term" value="P:chemotaxis"/>
    <property type="evidence" value="ECO:0007669"/>
    <property type="project" value="InterPro"/>
</dbReference>
<dbReference type="InterPro" id="IPR004090">
    <property type="entry name" value="Chemotax_Me-accpt_rcpt"/>
</dbReference>
<feature type="domain" description="HAMP" evidence="9">
    <location>
        <begin position="229"/>
        <end position="281"/>
    </location>
</feature>
<dbReference type="OrthoDB" id="9789976at2"/>